<dbReference type="HOGENOM" id="CLU_3218765_0_0_3"/>
<organism evidence="1 2">
    <name type="scientific">Moorena producens 3L</name>
    <dbReference type="NCBI Taxonomy" id="489825"/>
    <lineage>
        <taxon>Bacteria</taxon>
        <taxon>Bacillati</taxon>
        <taxon>Cyanobacteriota</taxon>
        <taxon>Cyanophyceae</taxon>
        <taxon>Coleofasciculales</taxon>
        <taxon>Coleofasciculaceae</taxon>
        <taxon>Moorena</taxon>
    </lineage>
</organism>
<proteinExistence type="predicted"/>
<name>F4XJ86_9CYAN</name>
<dbReference type="Proteomes" id="UP000003959">
    <property type="component" value="Unassembled WGS sequence"/>
</dbReference>
<gene>
    <name evidence="1" type="ORF">LYNGBM3L_08450</name>
</gene>
<dbReference type="AlphaFoldDB" id="F4XJ86"/>
<evidence type="ECO:0000313" key="1">
    <source>
        <dbReference type="EMBL" id="EGJ35166.1"/>
    </source>
</evidence>
<reference evidence="2" key="1">
    <citation type="journal article" date="2011" name="Proc. Natl. Acad. Sci. U.S.A.">
        <title>Genomic insights into the physiology and ecology of the marine filamentous cyanobacterium Lyngbya majuscula.</title>
        <authorList>
            <person name="Jones A.C."/>
            <person name="Monroe E.A."/>
            <person name="Podell S."/>
            <person name="Hess W.R."/>
            <person name="Klages S."/>
            <person name="Esquenazi E."/>
            <person name="Niessen S."/>
            <person name="Hoover H."/>
            <person name="Rothmann M."/>
            <person name="Lasken R.S."/>
            <person name="Yates J.R.III."/>
            <person name="Reinhardt R."/>
            <person name="Kube M."/>
            <person name="Burkart M.D."/>
            <person name="Allen E.E."/>
            <person name="Dorrestein P.C."/>
            <person name="Gerwick W.H."/>
            <person name="Gerwick L."/>
        </authorList>
    </citation>
    <scope>NUCLEOTIDE SEQUENCE [LARGE SCALE GENOMIC DNA]</scope>
    <source>
        <strain evidence="2">3L</strain>
    </source>
</reference>
<keyword evidence="2" id="KW-1185">Reference proteome</keyword>
<protein>
    <submittedName>
        <fullName evidence="1">Uncharacterized protein</fullName>
    </submittedName>
</protein>
<accession>F4XJ86</accession>
<dbReference type="EMBL" id="GL890823">
    <property type="protein sequence ID" value="EGJ35166.1"/>
    <property type="molecule type" value="Genomic_DNA"/>
</dbReference>
<sequence>MHFLSEKIWLVINFLLRSRLKIIMNLPGIISRDILQVILPAIKP</sequence>
<evidence type="ECO:0000313" key="2">
    <source>
        <dbReference type="Proteomes" id="UP000003959"/>
    </source>
</evidence>